<keyword evidence="1" id="KW-0472">Membrane</keyword>
<gene>
    <name evidence="2" type="ORF">IDH44_22140</name>
</gene>
<keyword evidence="1" id="KW-1133">Transmembrane helix</keyword>
<dbReference type="EMBL" id="JACXIZ010000047">
    <property type="protein sequence ID" value="MBD2847905.1"/>
    <property type="molecule type" value="Genomic_DNA"/>
</dbReference>
<evidence type="ECO:0000256" key="1">
    <source>
        <dbReference type="SAM" id="Phobius"/>
    </source>
</evidence>
<comment type="caution">
    <text evidence="2">The sequence shown here is derived from an EMBL/GenBank/DDBJ whole genome shotgun (WGS) entry which is preliminary data.</text>
</comment>
<sequence>MRINPVGLSLFSSLLIIGGFVLYVLDYPTYGVPLLVVGLCISVFSAVLRWVQTRK</sequence>
<reference evidence="2" key="1">
    <citation type="submission" date="2020-09" db="EMBL/GenBank/DDBJ databases">
        <title>A novel bacterium of genus Paenibacillus, isolated from South China Sea.</title>
        <authorList>
            <person name="Huang H."/>
            <person name="Mo K."/>
            <person name="Hu Y."/>
        </authorList>
    </citation>
    <scope>NUCLEOTIDE SEQUENCE</scope>
    <source>
        <strain evidence="2">IB182496</strain>
    </source>
</reference>
<protein>
    <submittedName>
        <fullName evidence="2">Uncharacterized protein</fullName>
    </submittedName>
</protein>
<dbReference type="AlphaFoldDB" id="A0A927GU88"/>
<feature type="transmembrane region" description="Helical" evidence="1">
    <location>
        <begin position="31"/>
        <end position="51"/>
    </location>
</feature>
<accession>A0A927GU88</accession>
<proteinExistence type="predicted"/>
<keyword evidence="3" id="KW-1185">Reference proteome</keyword>
<name>A0A927GU88_9BACL</name>
<dbReference type="RefSeq" id="WP_190921009.1">
    <property type="nucleotide sequence ID" value="NZ_JACXIZ010000047.1"/>
</dbReference>
<feature type="transmembrane region" description="Helical" evidence="1">
    <location>
        <begin position="7"/>
        <end position="25"/>
    </location>
</feature>
<evidence type="ECO:0000313" key="2">
    <source>
        <dbReference type="EMBL" id="MBD2847905.1"/>
    </source>
</evidence>
<evidence type="ECO:0000313" key="3">
    <source>
        <dbReference type="Proteomes" id="UP000621560"/>
    </source>
</evidence>
<dbReference type="Proteomes" id="UP000621560">
    <property type="component" value="Unassembled WGS sequence"/>
</dbReference>
<keyword evidence="1" id="KW-0812">Transmembrane</keyword>
<organism evidence="2 3">
    <name type="scientific">Paenibacillus sabuli</name>
    <dbReference type="NCBI Taxonomy" id="2772509"/>
    <lineage>
        <taxon>Bacteria</taxon>
        <taxon>Bacillati</taxon>
        <taxon>Bacillota</taxon>
        <taxon>Bacilli</taxon>
        <taxon>Bacillales</taxon>
        <taxon>Paenibacillaceae</taxon>
        <taxon>Paenibacillus</taxon>
    </lineage>
</organism>